<name>K0T5A6_THAOC</name>
<dbReference type="Pfam" id="PF13426">
    <property type="entry name" value="PAS_9"/>
    <property type="match status" value="1"/>
</dbReference>
<dbReference type="Gene3D" id="3.30.450.20">
    <property type="entry name" value="PAS domain"/>
    <property type="match status" value="1"/>
</dbReference>
<evidence type="ECO:0000256" key="1">
    <source>
        <dbReference type="SAM" id="MobiDB-lite"/>
    </source>
</evidence>
<evidence type="ECO:0000313" key="3">
    <source>
        <dbReference type="EMBL" id="EJK65577.1"/>
    </source>
</evidence>
<dbReference type="AlphaFoldDB" id="K0T5A6"/>
<feature type="compositionally biased region" description="Basic and acidic residues" evidence="1">
    <location>
        <begin position="493"/>
        <end position="505"/>
    </location>
</feature>
<dbReference type="EMBL" id="AGNL01015664">
    <property type="protein sequence ID" value="EJK65577.1"/>
    <property type="molecule type" value="Genomic_DNA"/>
</dbReference>
<dbReference type="SUPFAM" id="SSF55785">
    <property type="entry name" value="PYP-like sensor domain (PAS domain)"/>
    <property type="match status" value="1"/>
</dbReference>
<dbReference type="OrthoDB" id="200280at2759"/>
<gene>
    <name evidence="3" type="ORF">THAOC_13543</name>
</gene>
<organism evidence="3 4">
    <name type="scientific">Thalassiosira oceanica</name>
    <name type="common">Marine diatom</name>
    <dbReference type="NCBI Taxonomy" id="159749"/>
    <lineage>
        <taxon>Eukaryota</taxon>
        <taxon>Sar</taxon>
        <taxon>Stramenopiles</taxon>
        <taxon>Ochrophyta</taxon>
        <taxon>Bacillariophyta</taxon>
        <taxon>Coscinodiscophyceae</taxon>
        <taxon>Thalassiosirophycidae</taxon>
        <taxon>Thalassiosirales</taxon>
        <taxon>Thalassiosiraceae</taxon>
        <taxon>Thalassiosira</taxon>
    </lineage>
</organism>
<keyword evidence="4" id="KW-1185">Reference proteome</keyword>
<feature type="compositionally biased region" description="Low complexity" evidence="1">
    <location>
        <begin position="438"/>
        <end position="451"/>
    </location>
</feature>
<feature type="compositionally biased region" description="Polar residues" evidence="1">
    <location>
        <begin position="222"/>
        <end position="237"/>
    </location>
</feature>
<feature type="compositionally biased region" description="Polar residues" evidence="1">
    <location>
        <begin position="510"/>
        <end position="529"/>
    </location>
</feature>
<feature type="compositionally biased region" description="Basic residues" evidence="1">
    <location>
        <begin position="466"/>
        <end position="475"/>
    </location>
</feature>
<feature type="compositionally biased region" description="Low complexity" evidence="1">
    <location>
        <begin position="13"/>
        <end position="39"/>
    </location>
</feature>
<dbReference type="eggNOG" id="ENOG502SMEH">
    <property type="taxonomic scope" value="Eukaryota"/>
</dbReference>
<accession>K0T5A6</accession>
<feature type="compositionally biased region" description="Polar residues" evidence="1">
    <location>
        <begin position="554"/>
        <end position="564"/>
    </location>
</feature>
<feature type="compositionally biased region" description="Low complexity" evidence="1">
    <location>
        <begin position="182"/>
        <end position="205"/>
    </location>
</feature>
<feature type="region of interest" description="Disordered" evidence="1">
    <location>
        <begin position="218"/>
        <end position="266"/>
    </location>
</feature>
<sequence length="915" mass="99240">MANNINPRPAGDQQQQFLAQQETQHGHQQNASQAQAASQPTLQHQFQALQHQQILAQQYALHQQGLLAQQQNQLPNNQYLPAAIQAQLQQGLVTPGQQQMQVGQQIPQSFVARNSLPAPAQQRVPTTRQPAMRRPQQSQKGVATVAAPNKVSCKPNPDAGTVTGSAQKPQGEPQGEPEETTTADAAAAAAPAQHPPVATSSTSGISSTAASLIRGVLRESSPDNGNGLSKASQSNNDPPVAADHSAGTAIVEDRRDRNRNNAKATRVRKKAYVNKLKELVDGLHAERNEDARRRRVAVRHLAEIQDLRRRVVRTFLRNHAAYDSSDRTGWATILEENFWMKQPVTPYRSFRRSEIQKQSRILKGIDAMIRDSASMSVMIESIGSRNQLWLQRKRDEFLHLLNEARGGKAIPRTRRIVDDLQKVCGQSDMPRNIVRQTSSSQHAVSSLSSSSGSGGSSSEDKGHEMRSKRRRKLHNKTAPAAAKGAEIQISNDNGKHASFPEHPISEETGDSGNLNSSGQEETDSDNNSRVAKKQHISDYSSSCDDEPLRESNKGSETPASTETQLLAPPQGPIPLSDLARPVLGHHEVSQLPTNIARSGISHDVKPSAIALPNGHPNLRKAPATALPPFAGLGRRHHALPACGPAAASVASKGGDPLVAASMVAQVYTLRQKESLLSGGSLTGDRNLLDDDRSVSSSSSKKPRGIRAGYHINEDDMILTDNVLMCPFLLKSQGAVKNGALAECIMPGMLRATFSNSSKLNNVEMIFDSMGFCQQLERASGNEGMAQIIPNSLETALAPCKDEARAITLANSPHAIVSVNDAWTKMTGYTQLDVEGKMLSMINGERTVGDEVLNEIRSGKPKHNLDSVARGECACSTNIYYNNDGEEFLAFTSSYPLSNAQEETTHILHVYQLMPP</sequence>
<feature type="domain" description="PAS" evidence="2">
    <location>
        <begin position="805"/>
        <end position="906"/>
    </location>
</feature>
<dbReference type="InterPro" id="IPR035965">
    <property type="entry name" value="PAS-like_dom_sf"/>
</dbReference>
<dbReference type="Proteomes" id="UP000266841">
    <property type="component" value="Unassembled WGS sequence"/>
</dbReference>
<feature type="region of interest" description="Disordered" evidence="1">
    <location>
        <begin position="680"/>
        <end position="705"/>
    </location>
</feature>
<comment type="caution">
    <text evidence="3">The sequence shown here is derived from an EMBL/GenBank/DDBJ whole genome shotgun (WGS) entry which is preliminary data.</text>
</comment>
<evidence type="ECO:0000313" key="4">
    <source>
        <dbReference type="Proteomes" id="UP000266841"/>
    </source>
</evidence>
<dbReference type="NCBIfam" id="TIGR00229">
    <property type="entry name" value="sensory_box"/>
    <property type="match status" value="1"/>
</dbReference>
<protein>
    <recommendedName>
        <fullName evidence="2">PAS domain-containing protein</fullName>
    </recommendedName>
</protein>
<proteinExistence type="predicted"/>
<dbReference type="InterPro" id="IPR000014">
    <property type="entry name" value="PAS"/>
</dbReference>
<feature type="region of interest" description="Disordered" evidence="1">
    <location>
        <begin position="1"/>
        <end position="39"/>
    </location>
</feature>
<feature type="region of interest" description="Disordered" evidence="1">
    <location>
        <begin position="117"/>
        <end position="205"/>
    </location>
</feature>
<dbReference type="OMA" id="YYHINED"/>
<reference evidence="3 4" key="1">
    <citation type="journal article" date="2012" name="Genome Biol.">
        <title>Genome and low-iron response of an oceanic diatom adapted to chronic iron limitation.</title>
        <authorList>
            <person name="Lommer M."/>
            <person name="Specht M."/>
            <person name="Roy A.S."/>
            <person name="Kraemer L."/>
            <person name="Andreson R."/>
            <person name="Gutowska M.A."/>
            <person name="Wolf J."/>
            <person name="Bergner S.V."/>
            <person name="Schilhabel M.B."/>
            <person name="Klostermeier U.C."/>
            <person name="Beiko R.G."/>
            <person name="Rosenstiel P."/>
            <person name="Hippler M."/>
            <person name="Laroche J."/>
        </authorList>
    </citation>
    <scope>NUCLEOTIDE SEQUENCE [LARGE SCALE GENOMIC DNA]</scope>
    <source>
        <strain evidence="3 4">CCMP1005</strain>
    </source>
</reference>
<evidence type="ECO:0000259" key="2">
    <source>
        <dbReference type="Pfam" id="PF13426"/>
    </source>
</evidence>
<feature type="region of interest" description="Disordered" evidence="1">
    <location>
        <begin position="436"/>
        <end position="578"/>
    </location>
</feature>
<feature type="compositionally biased region" description="Polar residues" evidence="1">
    <location>
        <begin position="123"/>
        <end position="141"/>
    </location>
</feature>
<dbReference type="CDD" id="cd14809">
    <property type="entry name" value="bZIP_AUREO-like"/>
    <property type="match status" value="1"/>
</dbReference>